<dbReference type="InterPro" id="IPR002937">
    <property type="entry name" value="Amino_oxidase"/>
</dbReference>
<gene>
    <name evidence="2" type="ORF">NCTC12219_01785</name>
</gene>
<evidence type="ECO:0000313" key="2">
    <source>
        <dbReference type="EMBL" id="STP14242.1"/>
    </source>
</evidence>
<accession>A0A377JWN7</accession>
<organism evidence="2 3">
    <name type="scientific">Helicobacter cinaedi</name>
    <dbReference type="NCBI Taxonomy" id="213"/>
    <lineage>
        <taxon>Bacteria</taxon>
        <taxon>Pseudomonadati</taxon>
        <taxon>Campylobacterota</taxon>
        <taxon>Epsilonproteobacteria</taxon>
        <taxon>Campylobacterales</taxon>
        <taxon>Helicobacteraceae</taxon>
        <taxon>Helicobacter</taxon>
    </lineage>
</organism>
<dbReference type="Gene3D" id="3.50.50.60">
    <property type="entry name" value="FAD/NAD(P)-binding domain"/>
    <property type="match status" value="1"/>
</dbReference>
<name>A0A377JWN7_9HELI</name>
<dbReference type="GO" id="GO:0016491">
    <property type="term" value="F:oxidoreductase activity"/>
    <property type="evidence" value="ECO:0007669"/>
    <property type="project" value="InterPro"/>
</dbReference>
<evidence type="ECO:0000259" key="1">
    <source>
        <dbReference type="Pfam" id="PF01593"/>
    </source>
</evidence>
<dbReference type="Pfam" id="PF01593">
    <property type="entry name" value="Amino_oxidase"/>
    <property type="match status" value="1"/>
</dbReference>
<dbReference type="Proteomes" id="UP000255103">
    <property type="component" value="Unassembled WGS sequence"/>
</dbReference>
<proteinExistence type="predicted"/>
<evidence type="ECO:0000313" key="3">
    <source>
        <dbReference type="Proteomes" id="UP000255103"/>
    </source>
</evidence>
<feature type="domain" description="Amine oxidase" evidence="1">
    <location>
        <begin position="19"/>
        <end position="102"/>
    </location>
</feature>
<dbReference type="SUPFAM" id="SSF51905">
    <property type="entry name" value="FAD/NAD(P)-binding domain"/>
    <property type="match status" value="1"/>
</dbReference>
<dbReference type="InterPro" id="IPR036188">
    <property type="entry name" value="FAD/NAD-bd_sf"/>
</dbReference>
<reference evidence="2 3" key="1">
    <citation type="submission" date="2018-06" db="EMBL/GenBank/DDBJ databases">
        <authorList>
            <consortium name="Pathogen Informatics"/>
            <person name="Doyle S."/>
        </authorList>
    </citation>
    <scope>NUCLEOTIDE SEQUENCE [LARGE SCALE GENOMIC DNA]</scope>
    <source>
        <strain evidence="2 3">NCTC12219</strain>
    </source>
</reference>
<protein>
    <submittedName>
        <fullName evidence="2">Protoporphyrinogen oxidase</fullName>
    </submittedName>
</protein>
<dbReference type="EMBL" id="UGHX01000002">
    <property type="protein sequence ID" value="STP14242.1"/>
    <property type="molecule type" value="Genomic_DNA"/>
</dbReference>
<dbReference type="AlphaFoldDB" id="A0A377JWN7"/>
<sequence>MHRAKIPKRRTIQSFLKNLVRQTTIEYNKEVKCIDTKKKVLSFSDGKQTSYDALISTLPLPEIIKTMPDAHKDVKDAAKNLHHTQVALISLGFNKPDIPKNLWFYVYDEDILFARV</sequence>
<dbReference type="RefSeq" id="WP_258864825.1">
    <property type="nucleotide sequence ID" value="NZ_UGHX01000002.1"/>
</dbReference>